<feature type="transmembrane region" description="Helical" evidence="4">
    <location>
        <begin position="162"/>
        <end position="184"/>
    </location>
</feature>
<name>A0A6M0JXY1_9GAMM</name>
<reference evidence="5 6" key="1">
    <citation type="submission" date="2020-02" db="EMBL/GenBank/DDBJ databases">
        <title>Genome sequences of Thiorhodococcus mannitoliphagus and Thiorhodococcus minor, purple sulfur photosynthetic bacteria in the gammaproteobacterial family, Chromatiaceae.</title>
        <authorList>
            <person name="Aviles F.A."/>
            <person name="Meyer T.E."/>
            <person name="Kyndt J.A."/>
        </authorList>
    </citation>
    <scope>NUCLEOTIDE SEQUENCE [LARGE SCALE GENOMIC DNA]</scope>
    <source>
        <strain evidence="5 6">DSM 11518</strain>
    </source>
</reference>
<dbReference type="InterPro" id="IPR048254">
    <property type="entry name" value="CDP_ALCOHOL_P_TRANSF_CS"/>
</dbReference>
<dbReference type="Gene3D" id="1.20.120.1760">
    <property type="match status" value="1"/>
</dbReference>
<dbReference type="GO" id="GO:0016780">
    <property type="term" value="F:phosphotransferase activity, for other substituted phosphate groups"/>
    <property type="evidence" value="ECO:0007669"/>
    <property type="project" value="InterPro"/>
</dbReference>
<keyword evidence="4" id="KW-1133">Transmembrane helix</keyword>
<evidence type="ECO:0000256" key="1">
    <source>
        <dbReference type="ARBA" id="ARBA00009458"/>
    </source>
</evidence>
<proteinExistence type="inferred from homology"/>
<protein>
    <submittedName>
        <fullName evidence="5">CDP-alcohol phosphatidyltransferase family protein</fullName>
    </submittedName>
</protein>
<evidence type="ECO:0000313" key="6">
    <source>
        <dbReference type="Proteomes" id="UP000483379"/>
    </source>
</evidence>
<evidence type="ECO:0000256" key="2">
    <source>
        <dbReference type="ARBA" id="ARBA00022679"/>
    </source>
</evidence>
<keyword evidence="4" id="KW-0472">Membrane</keyword>
<feature type="transmembrane region" description="Helical" evidence="4">
    <location>
        <begin position="196"/>
        <end position="213"/>
    </location>
</feature>
<dbReference type="GO" id="GO:0016020">
    <property type="term" value="C:membrane"/>
    <property type="evidence" value="ECO:0007669"/>
    <property type="project" value="InterPro"/>
</dbReference>
<dbReference type="InterPro" id="IPR043130">
    <property type="entry name" value="CDP-OH_PTrfase_TM_dom"/>
</dbReference>
<keyword evidence="2 3" id="KW-0808">Transferase</keyword>
<comment type="similarity">
    <text evidence="1">Belongs to the Bcl-2 family.</text>
</comment>
<feature type="transmembrane region" description="Helical" evidence="4">
    <location>
        <begin position="78"/>
        <end position="97"/>
    </location>
</feature>
<comment type="caution">
    <text evidence="5">The sequence shown here is derived from an EMBL/GenBank/DDBJ whole genome shotgun (WGS) entry which is preliminary data.</text>
</comment>
<dbReference type="Proteomes" id="UP000483379">
    <property type="component" value="Unassembled WGS sequence"/>
</dbReference>
<dbReference type="AlphaFoldDB" id="A0A6M0JXY1"/>
<keyword evidence="6" id="KW-1185">Reference proteome</keyword>
<evidence type="ECO:0000256" key="4">
    <source>
        <dbReference type="SAM" id="Phobius"/>
    </source>
</evidence>
<dbReference type="PROSITE" id="PS01258">
    <property type="entry name" value="BH2"/>
    <property type="match status" value="1"/>
</dbReference>
<gene>
    <name evidence="5" type="ORF">G3446_08050</name>
</gene>
<dbReference type="PROSITE" id="PS00379">
    <property type="entry name" value="CDP_ALCOHOL_P_TRANSF"/>
    <property type="match status" value="1"/>
</dbReference>
<evidence type="ECO:0000256" key="3">
    <source>
        <dbReference type="RuleBase" id="RU003750"/>
    </source>
</evidence>
<dbReference type="InterPro" id="IPR000462">
    <property type="entry name" value="CDP-OH_P_trans"/>
</dbReference>
<sequence>MHRRSQESPPLRTLLVRSGILNATTGLAILGLLGHAINAHLGLSGWATLRTLCLFAAALTWLYRYLDQHLPHQRIHAANQVTLVRLGLTALIAGWIGEPIDPAPWLPMAVAGLVLLLDGVDGWLARRGGWASAFGAKFDMETDALLVLILAALLWSQDKTGAWVLFAGLARYVFVLSARFWSWLAQPLPHSRRRQTFCVLIVLTLLLTLAPPIQPPLSLASAVLAIAFTAYSFGIDVWWLWRRRPAASPGRRDRLGVEPPKA</sequence>
<accession>A0A6M0JXY1</accession>
<feature type="transmembrane region" description="Helical" evidence="4">
    <location>
        <begin position="47"/>
        <end position="66"/>
    </location>
</feature>
<keyword evidence="4" id="KW-0812">Transmembrane</keyword>
<dbReference type="Pfam" id="PF01066">
    <property type="entry name" value="CDP-OH_P_transf"/>
    <property type="match status" value="1"/>
</dbReference>
<feature type="transmembrane region" description="Helical" evidence="4">
    <location>
        <begin position="20"/>
        <end position="41"/>
    </location>
</feature>
<evidence type="ECO:0000313" key="5">
    <source>
        <dbReference type="EMBL" id="NEV61841.1"/>
    </source>
</evidence>
<comment type="similarity">
    <text evidence="3">Belongs to the CDP-alcohol phosphatidyltransferase class-I family.</text>
</comment>
<feature type="transmembrane region" description="Helical" evidence="4">
    <location>
        <begin position="219"/>
        <end position="241"/>
    </location>
</feature>
<organism evidence="5 6">
    <name type="scientific">Thiorhodococcus minor</name>
    <dbReference type="NCBI Taxonomy" id="57489"/>
    <lineage>
        <taxon>Bacteria</taxon>
        <taxon>Pseudomonadati</taxon>
        <taxon>Pseudomonadota</taxon>
        <taxon>Gammaproteobacteria</taxon>
        <taxon>Chromatiales</taxon>
        <taxon>Chromatiaceae</taxon>
        <taxon>Thiorhodococcus</taxon>
    </lineage>
</organism>
<dbReference type="GO" id="GO:0008654">
    <property type="term" value="P:phospholipid biosynthetic process"/>
    <property type="evidence" value="ECO:0007669"/>
    <property type="project" value="InterPro"/>
</dbReference>
<dbReference type="RefSeq" id="WP_164452317.1">
    <property type="nucleotide sequence ID" value="NZ_JAAIJQ010000018.1"/>
</dbReference>
<dbReference type="EMBL" id="JAAIJQ010000018">
    <property type="protein sequence ID" value="NEV61841.1"/>
    <property type="molecule type" value="Genomic_DNA"/>
</dbReference>
<dbReference type="InterPro" id="IPR020726">
    <property type="entry name" value="Bcl2_BH2_motif_CS"/>
</dbReference>